<evidence type="ECO:0000313" key="1">
    <source>
        <dbReference type="EMBL" id="SDL95259.1"/>
    </source>
</evidence>
<dbReference type="EMBL" id="FNGW01000004">
    <property type="protein sequence ID" value="SDL95259.1"/>
    <property type="molecule type" value="Genomic_DNA"/>
</dbReference>
<sequence>MNNVKIYKNISLEIIKLFEDDKLEELEKLLNKRDKILKEEINNREFKKMLIDDGILDIDLTIKKLISENIIEVKQEIREHNLSKKASGSYMYTTKQKINIFNVKV</sequence>
<keyword evidence="2" id="KW-1185">Reference proteome</keyword>
<organism evidence="1 2">
    <name type="scientific">Romboutsia lituseburensis DSM 797</name>
    <dbReference type="NCBI Taxonomy" id="1121325"/>
    <lineage>
        <taxon>Bacteria</taxon>
        <taxon>Bacillati</taxon>
        <taxon>Bacillota</taxon>
        <taxon>Clostridia</taxon>
        <taxon>Peptostreptococcales</taxon>
        <taxon>Peptostreptococcaceae</taxon>
        <taxon>Romboutsia</taxon>
    </lineage>
</organism>
<proteinExistence type="predicted"/>
<evidence type="ECO:0008006" key="3">
    <source>
        <dbReference type="Google" id="ProtNLM"/>
    </source>
</evidence>
<name>A0A1G9P925_9FIRM</name>
<dbReference type="STRING" id="1121325.SAMN04515677_104265"/>
<dbReference type="RefSeq" id="WP_092725634.1">
    <property type="nucleotide sequence ID" value="NZ_FNGW01000004.1"/>
</dbReference>
<gene>
    <name evidence="1" type="ORF">SAMN04515677_104265</name>
</gene>
<reference evidence="1 2" key="1">
    <citation type="submission" date="2016-10" db="EMBL/GenBank/DDBJ databases">
        <authorList>
            <person name="de Groot N.N."/>
        </authorList>
    </citation>
    <scope>NUCLEOTIDE SEQUENCE [LARGE SCALE GENOMIC DNA]</scope>
    <source>
        <strain evidence="1 2">DSM 797</strain>
    </source>
</reference>
<protein>
    <recommendedName>
        <fullName evidence="3">Flagellar protein FliT</fullName>
    </recommendedName>
</protein>
<dbReference type="AlphaFoldDB" id="A0A1G9P925"/>
<dbReference type="Proteomes" id="UP000199068">
    <property type="component" value="Unassembled WGS sequence"/>
</dbReference>
<accession>A0A1G9P925</accession>
<evidence type="ECO:0000313" key="2">
    <source>
        <dbReference type="Proteomes" id="UP000199068"/>
    </source>
</evidence>